<evidence type="ECO:0000313" key="1">
    <source>
        <dbReference type="EMBL" id="KKN78307.1"/>
    </source>
</evidence>
<dbReference type="AlphaFoldDB" id="A0A0F9TTQ3"/>
<reference evidence="1" key="1">
    <citation type="journal article" date="2015" name="Nature">
        <title>Complex archaea that bridge the gap between prokaryotes and eukaryotes.</title>
        <authorList>
            <person name="Spang A."/>
            <person name="Saw J.H."/>
            <person name="Jorgensen S.L."/>
            <person name="Zaremba-Niedzwiedzka K."/>
            <person name="Martijn J."/>
            <person name="Lind A.E."/>
            <person name="van Eijk R."/>
            <person name="Schleper C."/>
            <person name="Guy L."/>
            <person name="Ettema T.J."/>
        </authorList>
    </citation>
    <scope>NUCLEOTIDE SEQUENCE</scope>
</reference>
<accession>A0A0F9TTQ3</accession>
<protein>
    <submittedName>
        <fullName evidence="1">Uncharacterized protein</fullName>
    </submittedName>
</protein>
<organism evidence="1">
    <name type="scientific">marine sediment metagenome</name>
    <dbReference type="NCBI Taxonomy" id="412755"/>
    <lineage>
        <taxon>unclassified sequences</taxon>
        <taxon>metagenomes</taxon>
        <taxon>ecological metagenomes</taxon>
    </lineage>
</organism>
<name>A0A0F9TTQ3_9ZZZZ</name>
<comment type="caution">
    <text evidence="1">The sequence shown here is derived from an EMBL/GenBank/DDBJ whole genome shotgun (WGS) entry which is preliminary data.</text>
</comment>
<sequence>MIAFWILLAISQLLTGIVLGYAFCYKFRLQPMECQLDVMGRTVKYWSDSKIESVLEVVSEEYSDMHELVINVYGQVSITDSQQEAVIEFNSLAELYTWCKEKNES</sequence>
<proteinExistence type="predicted"/>
<gene>
    <name evidence="1" type="ORF">LCGC14_0351660</name>
</gene>
<dbReference type="EMBL" id="LAZR01000265">
    <property type="protein sequence ID" value="KKN78307.1"/>
    <property type="molecule type" value="Genomic_DNA"/>
</dbReference>